<evidence type="ECO:0000313" key="2">
    <source>
        <dbReference type="Proteomes" id="UP000801492"/>
    </source>
</evidence>
<gene>
    <name evidence="1" type="ORF">ILUMI_24719</name>
</gene>
<protein>
    <submittedName>
        <fullName evidence="1">Uncharacterized protein</fullName>
    </submittedName>
</protein>
<dbReference type="EMBL" id="VTPC01090739">
    <property type="protein sequence ID" value="KAF2881433.1"/>
    <property type="molecule type" value="Genomic_DNA"/>
</dbReference>
<reference evidence="1" key="1">
    <citation type="submission" date="2019-08" db="EMBL/GenBank/DDBJ databases">
        <title>The genome of the North American firefly Photinus pyralis.</title>
        <authorList>
            <consortium name="Photinus pyralis genome working group"/>
            <person name="Fallon T.R."/>
            <person name="Sander Lower S.E."/>
            <person name="Weng J.-K."/>
        </authorList>
    </citation>
    <scope>NUCLEOTIDE SEQUENCE</scope>
    <source>
        <strain evidence="1">TRF0915ILg1</strain>
        <tissue evidence="1">Whole body</tissue>
    </source>
</reference>
<proteinExistence type="predicted"/>
<dbReference type="Proteomes" id="UP000801492">
    <property type="component" value="Unassembled WGS sequence"/>
</dbReference>
<evidence type="ECO:0000313" key="1">
    <source>
        <dbReference type="EMBL" id="KAF2881433.1"/>
    </source>
</evidence>
<accession>A0A8K0CBB1</accession>
<sequence length="180" mass="21376">MGNFNAKLDRRKADEEKIGYFGHGKRNERRQMLMNFLEQQKLYAMNTFYKKKPNRNWTWISSNKEHENVLLINYVGLGNDHQIVWTELAIIKKWEKPKIMKNILLVIDTKLLKERNSKYIKELKENLNQTSDIAEMPIDELNTTINKAMLESAEKVVKTRKKDRNNGVSKLRTCLKNDDY</sequence>
<dbReference type="AlphaFoldDB" id="A0A8K0CBB1"/>
<comment type="caution">
    <text evidence="1">The sequence shown here is derived from an EMBL/GenBank/DDBJ whole genome shotgun (WGS) entry which is preliminary data.</text>
</comment>
<dbReference type="OrthoDB" id="7398566at2759"/>
<keyword evidence="2" id="KW-1185">Reference proteome</keyword>
<name>A0A8K0CBB1_IGNLU</name>
<organism evidence="1 2">
    <name type="scientific">Ignelater luminosus</name>
    <name type="common">Cucubano</name>
    <name type="synonym">Pyrophorus luminosus</name>
    <dbReference type="NCBI Taxonomy" id="2038154"/>
    <lineage>
        <taxon>Eukaryota</taxon>
        <taxon>Metazoa</taxon>
        <taxon>Ecdysozoa</taxon>
        <taxon>Arthropoda</taxon>
        <taxon>Hexapoda</taxon>
        <taxon>Insecta</taxon>
        <taxon>Pterygota</taxon>
        <taxon>Neoptera</taxon>
        <taxon>Endopterygota</taxon>
        <taxon>Coleoptera</taxon>
        <taxon>Polyphaga</taxon>
        <taxon>Elateriformia</taxon>
        <taxon>Elateroidea</taxon>
        <taxon>Elateridae</taxon>
        <taxon>Agrypninae</taxon>
        <taxon>Pyrophorini</taxon>
        <taxon>Ignelater</taxon>
    </lineage>
</organism>